<comment type="caution">
    <text evidence="1">The sequence shown here is derived from an EMBL/GenBank/DDBJ whole genome shotgun (WGS) entry which is preliminary data.</text>
</comment>
<gene>
    <name evidence="1" type="ORF">E1B28_012059</name>
</gene>
<dbReference type="EMBL" id="CM032188">
    <property type="protein sequence ID" value="KAG7088022.1"/>
    <property type="molecule type" value="Genomic_DNA"/>
</dbReference>
<accession>A0A9P7UMU2</accession>
<proteinExistence type="predicted"/>
<dbReference type="KEGG" id="more:E1B28_012059"/>
<evidence type="ECO:0000313" key="1">
    <source>
        <dbReference type="EMBL" id="KAG7088022.1"/>
    </source>
</evidence>
<sequence length="71" mass="7615">MKKTNAICHFGNATADCDPTSGQGEEDLKPSTFLDFVVSRTTLSATHKLIDLLDSASGYQSSPSFQSALFD</sequence>
<reference evidence="1" key="1">
    <citation type="journal article" date="2021" name="Genome Biol. Evol.">
        <title>The assembled and annotated genome of the fairy-ring fungus Marasmius oreades.</title>
        <authorList>
            <person name="Hiltunen M."/>
            <person name="Ament-Velasquez S.L."/>
            <person name="Johannesson H."/>
        </authorList>
    </citation>
    <scope>NUCLEOTIDE SEQUENCE</scope>
    <source>
        <strain evidence="1">03SP1</strain>
    </source>
</reference>
<name>A0A9P7UMU2_9AGAR</name>
<keyword evidence="2" id="KW-1185">Reference proteome</keyword>
<organism evidence="1 2">
    <name type="scientific">Marasmius oreades</name>
    <name type="common">fairy-ring Marasmius</name>
    <dbReference type="NCBI Taxonomy" id="181124"/>
    <lineage>
        <taxon>Eukaryota</taxon>
        <taxon>Fungi</taxon>
        <taxon>Dikarya</taxon>
        <taxon>Basidiomycota</taxon>
        <taxon>Agaricomycotina</taxon>
        <taxon>Agaricomycetes</taxon>
        <taxon>Agaricomycetidae</taxon>
        <taxon>Agaricales</taxon>
        <taxon>Marasmiineae</taxon>
        <taxon>Marasmiaceae</taxon>
        <taxon>Marasmius</taxon>
    </lineage>
</organism>
<dbReference type="GeneID" id="66081134"/>
<evidence type="ECO:0000313" key="2">
    <source>
        <dbReference type="Proteomes" id="UP001049176"/>
    </source>
</evidence>
<dbReference type="AlphaFoldDB" id="A0A9P7UMU2"/>
<dbReference type="Proteomes" id="UP001049176">
    <property type="component" value="Chromosome 8"/>
</dbReference>
<dbReference type="RefSeq" id="XP_043004493.1">
    <property type="nucleotide sequence ID" value="XM_043157127.1"/>
</dbReference>
<protein>
    <submittedName>
        <fullName evidence="1">Uncharacterized protein</fullName>
    </submittedName>
</protein>